<evidence type="ECO:0000259" key="9">
    <source>
        <dbReference type="Pfam" id="PF18052"/>
    </source>
</evidence>
<dbReference type="InterPro" id="IPR002182">
    <property type="entry name" value="NB-ARC"/>
</dbReference>
<dbReference type="Pfam" id="PF18052">
    <property type="entry name" value="Rx_N"/>
    <property type="match status" value="1"/>
</dbReference>
<evidence type="ECO:0000256" key="3">
    <source>
        <dbReference type="ARBA" id="ARBA00022737"/>
    </source>
</evidence>
<dbReference type="Gene3D" id="3.80.10.10">
    <property type="entry name" value="Ribonuclease Inhibitor"/>
    <property type="match status" value="1"/>
</dbReference>
<dbReference type="EMBL" id="LFYR01000079">
    <property type="protein sequence ID" value="KMZ76164.1"/>
    <property type="molecule type" value="Genomic_DNA"/>
</dbReference>
<keyword evidence="4" id="KW-0547">Nucleotide-binding</keyword>
<dbReference type="Gene3D" id="1.10.10.10">
    <property type="entry name" value="Winged helix-like DNA-binding domain superfamily/Winged helix DNA-binding domain"/>
    <property type="match status" value="1"/>
</dbReference>
<comment type="similarity">
    <text evidence="1">Belongs to the disease resistance NB-LRR family.</text>
</comment>
<dbReference type="Gene3D" id="1.10.8.430">
    <property type="entry name" value="Helical domain of apoptotic protease-activating factors"/>
    <property type="match status" value="1"/>
</dbReference>
<dbReference type="Pfam" id="PF25019">
    <property type="entry name" value="LRR_R13L1-DRL21"/>
    <property type="match status" value="1"/>
</dbReference>
<evidence type="ECO:0000256" key="2">
    <source>
        <dbReference type="ARBA" id="ARBA00022614"/>
    </source>
</evidence>
<dbReference type="GO" id="GO:0043531">
    <property type="term" value="F:ADP binding"/>
    <property type="evidence" value="ECO:0007669"/>
    <property type="project" value="InterPro"/>
</dbReference>
<dbReference type="STRING" id="29655.A0A0K9Q4S4"/>
<protein>
    <submittedName>
        <fullName evidence="11">NB-ARC domain-containing disease resistance protein</fullName>
    </submittedName>
</protein>
<sequence length="793" mass="91797">MVDQKLQKKINDGVDKLRFRWNIINHLLYDAEENWVIEKKATKYWLYQLKLFAAKAEDLIEEYNYQHVQEQQEHSTISTSFLNYILKNLNEMEADFENINKERELDLSKNDFEKKTYVQLRPPSNPLNEEHLMYGRDEDMKHIVDMLIQPNDQQNQEETNVTIINIVGMGGVGKTSIAQEIYKDENISSYFDCKAWVCVSDDFQIDKISKDTLISLTGEGCDLTVFSVIQEELQNELEGKVFLLVLDDVWSEIQHVSDTLGFLHNLGSSGSKILVTTRSKVVARTMHRSLDFNLGPLQFNFGWELFRNHALYGSVHEDNQVLTCIGRMIVEKCKGLPLIIKVLGNLLRDANGDEERWREVLAKNTMEIMGKNGENTIFETLNLSYINLPTSLKRCFLYCSVFPKDHLFSRDDLSCGIIQDKFCCIEPIAGRTFHHSLYPSPNQIEIESLHLSLKYLRVFIWANDVATHIPDSIGELKHLRFLKLDTPNVECLPESVCNLYNLQTLHCDWLVELPENIRKLRNLLHIICVNFVYIPVGFGELIQLQTLPKLSMSNEEEGCGGLSELENLSKLSGSLALNEIEHEYLSEEKNTINLFEKQYLRELNLTWKFIDELYVSEINVLNNLRPCNNLVKLEISFYCGLKFPDWMGCSEFAMLTHVALDHCFSCEILPPLGQLVSLKELNIYYLKNIKRIGAEFYNGGNSVENPPNSSFISLKKLFFNDMGNWVEWCEIDRCSFPSLTTLEIWNCHNLRLSYIPRMFTKLESLNIYDSPHIIKMCIPHINTTLSAIKSIHW</sequence>
<keyword evidence="7" id="KW-0175">Coiled coil</keyword>
<feature type="domain" description="R13L1/DRL21-like LRR repeat region" evidence="10">
    <location>
        <begin position="562"/>
        <end position="684"/>
    </location>
</feature>
<dbReference type="OrthoDB" id="646178at2759"/>
<proteinExistence type="inferred from homology"/>
<dbReference type="InterPro" id="IPR032675">
    <property type="entry name" value="LRR_dom_sf"/>
</dbReference>
<dbReference type="Pfam" id="PF00931">
    <property type="entry name" value="NB-ARC"/>
    <property type="match status" value="1"/>
</dbReference>
<dbReference type="Proteomes" id="UP000036987">
    <property type="component" value="Unassembled WGS sequence"/>
</dbReference>
<dbReference type="OMA" id="LTIYECA"/>
<dbReference type="PANTHER" id="PTHR36766">
    <property type="entry name" value="PLANT BROAD-SPECTRUM MILDEW RESISTANCE PROTEIN RPW8"/>
    <property type="match status" value="1"/>
</dbReference>
<dbReference type="InterPro" id="IPR042197">
    <property type="entry name" value="Apaf_helical"/>
</dbReference>
<keyword evidence="3" id="KW-0677">Repeat</keyword>
<evidence type="ECO:0000256" key="6">
    <source>
        <dbReference type="ARBA" id="ARBA00022840"/>
    </source>
</evidence>
<evidence type="ECO:0000313" key="11">
    <source>
        <dbReference type="EMBL" id="KMZ76164.1"/>
    </source>
</evidence>
<dbReference type="PANTHER" id="PTHR36766:SF64">
    <property type="entry name" value="OS12G0206100 PROTEIN"/>
    <property type="match status" value="1"/>
</dbReference>
<evidence type="ECO:0000256" key="7">
    <source>
        <dbReference type="SAM" id="Coils"/>
    </source>
</evidence>
<dbReference type="AlphaFoldDB" id="A0A0K9Q4S4"/>
<keyword evidence="2" id="KW-0433">Leucine-rich repeat</keyword>
<dbReference type="InterPro" id="IPR036388">
    <property type="entry name" value="WH-like_DNA-bd_sf"/>
</dbReference>
<evidence type="ECO:0000256" key="5">
    <source>
        <dbReference type="ARBA" id="ARBA00022821"/>
    </source>
</evidence>
<keyword evidence="5" id="KW-0611">Plant defense</keyword>
<feature type="coiled-coil region" evidence="7">
    <location>
        <begin position="53"/>
        <end position="102"/>
    </location>
</feature>
<keyword evidence="12" id="KW-1185">Reference proteome</keyword>
<dbReference type="SUPFAM" id="SSF52540">
    <property type="entry name" value="P-loop containing nucleoside triphosphate hydrolases"/>
    <property type="match status" value="1"/>
</dbReference>
<dbReference type="GO" id="GO:0051707">
    <property type="term" value="P:response to other organism"/>
    <property type="evidence" value="ECO:0007669"/>
    <property type="project" value="UniProtKB-ARBA"/>
</dbReference>
<dbReference type="Gene3D" id="1.20.5.4130">
    <property type="match status" value="1"/>
</dbReference>
<dbReference type="InterPro" id="IPR027417">
    <property type="entry name" value="P-loop_NTPase"/>
</dbReference>
<name>A0A0K9Q4S4_ZOSMR</name>
<evidence type="ECO:0000313" key="12">
    <source>
        <dbReference type="Proteomes" id="UP000036987"/>
    </source>
</evidence>
<organism evidence="11 12">
    <name type="scientific">Zostera marina</name>
    <name type="common">Eelgrass</name>
    <dbReference type="NCBI Taxonomy" id="29655"/>
    <lineage>
        <taxon>Eukaryota</taxon>
        <taxon>Viridiplantae</taxon>
        <taxon>Streptophyta</taxon>
        <taxon>Embryophyta</taxon>
        <taxon>Tracheophyta</taxon>
        <taxon>Spermatophyta</taxon>
        <taxon>Magnoliopsida</taxon>
        <taxon>Liliopsida</taxon>
        <taxon>Zosteraceae</taxon>
        <taxon>Zostera</taxon>
    </lineage>
</organism>
<gene>
    <name evidence="11" type="ORF">ZOSMA_106G00700</name>
</gene>
<feature type="domain" description="Disease resistance N-terminal" evidence="9">
    <location>
        <begin position="5"/>
        <end position="77"/>
    </location>
</feature>
<reference evidence="12" key="1">
    <citation type="journal article" date="2016" name="Nature">
        <title>The genome of the seagrass Zostera marina reveals angiosperm adaptation to the sea.</title>
        <authorList>
            <person name="Olsen J.L."/>
            <person name="Rouze P."/>
            <person name="Verhelst B."/>
            <person name="Lin Y.-C."/>
            <person name="Bayer T."/>
            <person name="Collen J."/>
            <person name="Dattolo E."/>
            <person name="De Paoli E."/>
            <person name="Dittami S."/>
            <person name="Maumus F."/>
            <person name="Michel G."/>
            <person name="Kersting A."/>
            <person name="Lauritano C."/>
            <person name="Lohaus R."/>
            <person name="Toepel M."/>
            <person name="Tonon T."/>
            <person name="Vanneste K."/>
            <person name="Amirebrahimi M."/>
            <person name="Brakel J."/>
            <person name="Bostroem C."/>
            <person name="Chovatia M."/>
            <person name="Grimwood J."/>
            <person name="Jenkins J.W."/>
            <person name="Jueterbock A."/>
            <person name="Mraz A."/>
            <person name="Stam W.T."/>
            <person name="Tice H."/>
            <person name="Bornberg-Bauer E."/>
            <person name="Green P.J."/>
            <person name="Pearson G.A."/>
            <person name="Procaccini G."/>
            <person name="Duarte C.M."/>
            <person name="Schmutz J."/>
            <person name="Reusch T.B.H."/>
            <person name="Van de Peer Y."/>
        </authorList>
    </citation>
    <scope>NUCLEOTIDE SEQUENCE [LARGE SCALE GENOMIC DNA]</scope>
    <source>
        <strain evidence="12">cv. Finnish</strain>
    </source>
</reference>
<dbReference type="Gene3D" id="3.40.50.300">
    <property type="entry name" value="P-loop containing nucleotide triphosphate hydrolases"/>
    <property type="match status" value="1"/>
</dbReference>
<evidence type="ECO:0000256" key="4">
    <source>
        <dbReference type="ARBA" id="ARBA00022741"/>
    </source>
</evidence>
<dbReference type="InterPro" id="IPR041118">
    <property type="entry name" value="Rx_N"/>
</dbReference>
<comment type="caution">
    <text evidence="11">The sequence shown here is derived from an EMBL/GenBank/DDBJ whole genome shotgun (WGS) entry which is preliminary data.</text>
</comment>
<dbReference type="GO" id="GO:0006952">
    <property type="term" value="P:defense response"/>
    <property type="evidence" value="ECO:0007669"/>
    <property type="project" value="UniProtKB-KW"/>
</dbReference>
<dbReference type="SUPFAM" id="SSF52058">
    <property type="entry name" value="L domain-like"/>
    <property type="match status" value="1"/>
</dbReference>
<keyword evidence="6" id="KW-0067">ATP-binding</keyword>
<dbReference type="InterPro" id="IPR056789">
    <property type="entry name" value="LRR_R13L1-DRL21"/>
</dbReference>
<evidence type="ECO:0000256" key="1">
    <source>
        <dbReference type="ARBA" id="ARBA00008894"/>
    </source>
</evidence>
<evidence type="ECO:0000259" key="8">
    <source>
        <dbReference type="Pfam" id="PF00931"/>
    </source>
</evidence>
<accession>A0A0K9Q4S4</accession>
<feature type="domain" description="NB-ARC" evidence="8">
    <location>
        <begin position="157"/>
        <end position="311"/>
    </location>
</feature>
<dbReference type="GO" id="GO:0005524">
    <property type="term" value="F:ATP binding"/>
    <property type="evidence" value="ECO:0007669"/>
    <property type="project" value="UniProtKB-KW"/>
</dbReference>
<evidence type="ECO:0000259" key="10">
    <source>
        <dbReference type="Pfam" id="PF25019"/>
    </source>
</evidence>
<dbReference type="PRINTS" id="PR00364">
    <property type="entry name" value="DISEASERSIST"/>
</dbReference>